<dbReference type="Gene3D" id="3.40.50.720">
    <property type="entry name" value="NAD(P)-binding Rossmann-like Domain"/>
    <property type="match status" value="1"/>
</dbReference>
<protein>
    <submittedName>
        <fullName evidence="4">Cell division inhibitor</fullName>
    </submittedName>
</protein>
<keyword evidence="4" id="KW-0132">Cell division</keyword>
<keyword evidence="5" id="KW-1185">Reference proteome</keyword>
<accession>W4Q310</accession>
<name>W4Q310_9BACI</name>
<gene>
    <name evidence="4" type="ORF">JCM9140_2433</name>
</gene>
<dbReference type="OrthoDB" id="9801773at2"/>
<dbReference type="SUPFAM" id="SSF51735">
    <property type="entry name" value="NAD(P)-binding Rossmann-fold domains"/>
    <property type="match status" value="1"/>
</dbReference>
<dbReference type="EMBL" id="BAUT01000023">
    <property type="protein sequence ID" value="GAE26377.1"/>
    <property type="molecule type" value="Genomic_DNA"/>
</dbReference>
<evidence type="ECO:0000256" key="1">
    <source>
        <dbReference type="ARBA" id="ARBA00009353"/>
    </source>
</evidence>
<dbReference type="Pfam" id="PF01370">
    <property type="entry name" value="Epimerase"/>
    <property type="match status" value="1"/>
</dbReference>
<dbReference type="InterPro" id="IPR013549">
    <property type="entry name" value="DUF1731"/>
</dbReference>
<reference evidence="4" key="1">
    <citation type="journal article" date="2014" name="Genome Announc.">
        <title>Draft Genome Sequences of Three Alkaliphilic Bacillus Strains, Bacillus wakoensis JCM 9140T, Bacillus akibai JCM 9157T, and Bacillus hemicellulosilyticus JCM 9152T.</title>
        <authorList>
            <person name="Yuki M."/>
            <person name="Oshima K."/>
            <person name="Suda W."/>
            <person name="Oshida Y."/>
            <person name="Kitamura K."/>
            <person name="Iida T."/>
            <person name="Hattori M."/>
            <person name="Ohkuma M."/>
        </authorList>
    </citation>
    <scope>NUCLEOTIDE SEQUENCE [LARGE SCALE GENOMIC DNA]</scope>
    <source>
        <strain evidence="4">JCM 9140</strain>
    </source>
</reference>
<dbReference type="Pfam" id="PF08338">
    <property type="entry name" value="DUF1731"/>
    <property type="match status" value="1"/>
</dbReference>
<dbReference type="NCBIfam" id="TIGR01777">
    <property type="entry name" value="yfcH"/>
    <property type="match status" value="1"/>
</dbReference>
<keyword evidence="4" id="KW-0131">Cell cycle</keyword>
<evidence type="ECO:0000313" key="4">
    <source>
        <dbReference type="EMBL" id="GAE26377.1"/>
    </source>
</evidence>
<dbReference type="GO" id="GO:0051301">
    <property type="term" value="P:cell division"/>
    <property type="evidence" value="ECO:0007669"/>
    <property type="project" value="UniProtKB-KW"/>
</dbReference>
<dbReference type="PANTHER" id="PTHR11092">
    <property type="entry name" value="SUGAR NUCLEOTIDE EPIMERASE RELATED"/>
    <property type="match status" value="1"/>
</dbReference>
<feature type="domain" description="DUF1731" evidence="3">
    <location>
        <begin position="253"/>
        <end position="299"/>
    </location>
</feature>
<dbReference type="AlphaFoldDB" id="W4Q310"/>
<dbReference type="Proteomes" id="UP000018890">
    <property type="component" value="Unassembled WGS sequence"/>
</dbReference>
<dbReference type="STRING" id="1236970.JCM9140_2433"/>
<evidence type="ECO:0000259" key="2">
    <source>
        <dbReference type="Pfam" id="PF01370"/>
    </source>
</evidence>
<organism evidence="4 5">
    <name type="scientific">Halalkalibacter wakoensis JCM 9140</name>
    <dbReference type="NCBI Taxonomy" id="1236970"/>
    <lineage>
        <taxon>Bacteria</taxon>
        <taxon>Bacillati</taxon>
        <taxon>Bacillota</taxon>
        <taxon>Bacilli</taxon>
        <taxon>Bacillales</taxon>
        <taxon>Bacillaceae</taxon>
        <taxon>Halalkalibacter</taxon>
    </lineage>
</organism>
<dbReference type="CDD" id="cd05242">
    <property type="entry name" value="SDR_a8"/>
    <property type="match status" value="1"/>
</dbReference>
<evidence type="ECO:0000259" key="3">
    <source>
        <dbReference type="Pfam" id="PF08338"/>
    </source>
</evidence>
<dbReference type="RefSeq" id="WP_034745940.1">
    <property type="nucleotide sequence ID" value="NZ_BAUT01000023.1"/>
</dbReference>
<dbReference type="InterPro" id="IPR010099">
    <property type="entry name" value="SDR39U1"/>
</dbReference>
<proteinExistence type="inferred from homology"/>
<comment type="similarity">
    <text evidence="1">Belongs to the NAD(P)-dependent epimerase/dehydratase family. SDR39U1 subfamily.</text>
</comment>
<evidence type="ECO:0000313" key="5">
    <source>
        <dbReference type="Proteomes" id="UP000018890"/>
    </source>
</evidence>
<comment type="caution">
    <text evidence="4">The sequence shown here is derived from an EMBL/GenBank/DDBJ whole genome shotgun (WGS) entry which is preliminary data.</text>
</comment>
<sequence length="303" mass="33643">MNIVIAGGTGFIGKRLTDLFVQEGHSVFILTRNASNKLEQPSIQYVEWLKSDAKPEQELPPIDAIVNLAGESIGSGRWTAKRKKAILESRIQSTRAIVDLISKLPTKPNVLLNASAIGYYGNSNHHTFTEESEPTEENFLSNVVKQWEKEAQEASQFRLRVVYCRLGVVLSAEEGALTRMLLPYRLFAGGPLGSGNQWLSWIHIDDVVRMFHFALLHPSISGAFNLTSPSPTQMNEFGKTLGSVLKRPHYLPAPSFALKALLGEMSTLVLDGQKVLPEKAISQNYSYLFPALQPALQDLLQNR</sequence>
<dbReference type="InterPro" id="IPR036291">
    <property type="entry name" value="NAD(P)-bd_dom_sf"/>
</dbReference>
<feature type="domain" description="NAD-dependent epimerase/dehydratase" evidence="2">
    <location>
        <begin position="3"/>
        <end position="219"/>
    </location>
</feature>
<dbReference type="InterPro" id="IPR001509">
    <property type="entry name" value="Epimerase_deHydtase"/>
</dbReference>
<dbReference type="PANTHER" id="PTHR11092:SF0">
    <property type="entry name" value="EPIMERASE FAMILY PROTEIN SDR39U1"/>
    <property type="match status" value="1"/>
</dbReference>